<keyword evidence="1" id="KW-0812">Transmembrane</keyword>
<name>A0ABN1MJC9_9FLAO</name>
<dbReference type="InterPro" id="IPR023393">
    <property type="entry name" value="START-like_dom_sf"/>
</dbReference>
<dbReference type="InterPro" id="IPR010499">
    <property type="entry name" value="AraC_E-bd"/>
</dbReference>
<dbReference type="SUPFAM" id="SSF55136">
    <property type="entry name" value="Probable bacterial effector-binding domain"/>
    <property type="match status" value="1"/>
</dbReference>
<evidence type="ECO:0000313" key="3">
    <source>
        <dbReference type="EMBL" id="GAA0873310.1"/>
    </source>
</evidence>
<dbReference type="SUPFAM" id="SSF55961">
    <property type="entry name" value="Bet v1-like"/>
    <property type="match status" value="1"/>
</dbReference>
<keyword evidence="4" id="KW-1185">Reference proteome</keyword>
<accession>A0ABN1MJC9</accession>
<evidence type="ECO:0000259" key="2">
    <source>
        <dbReference type="SMART" id="SM00871"/>
    </source>
</evidence>
<dbReference type="SMART" id="SM00871">
    <property type="entry name" value="AraC_E_bind"/>
    <property type="match status" value="1"/>
</dbReference>
<dbReference type="PROSITE" id="PS51257">
    <property type="entry name" value="PROKAR_LIPOPROTEIN"/>
    <property type="match status" value="1"/>
</dbReference>
<reference evidence="3 4" key="1">
    <citation type="journal article" date="2019" name="Int. J. Syst. Evol. Microbiol.">
        <title>The Global Catalogue of Microorganisms (GCM) 10K type strain sequencing project: providing services to taxonomists for standard genome sequencing and annotation.</title>
        <authorList>
            <consortium name="The Broad Institute Genomics Platform"/>
            <consortium name="The Broad Institute Genome Sequencing Center for Infectious Disease"/>
            <person name="Wu L."/>
            <person name="Ma J."/>
        </authorList>
    </citation>
    <scope>NUCLEOTIDE SEQUENCE [LARGE SCALE GENOMIC DNA]</scope>
    <source>
        <strain evidence="3 4">JCM 16082</strain>
    </source>
</reference>
<sequence length="345" mass="38926">MKILKYIFFLLLIVVIGACIYFATKNGSYAIAEDESINAPKALVYQTVNELKTWEEWGPWKEEDPEMTFTYPEKTQGEGASYSWDGEYEGKIETISTHPTDSLVQKLMIQTPLGERISNVTWYFKETEDAIKTTWKITGEHPLIDKIFFGISGMDFDSQMSSMFTKGLSNLEEFVEEKMSKYTITVDGITDQSGGYYMYTTTAARQSAIPEKMAPMMQTVSQYMSENNIAMAGNPMTIVNEWDEMNKTAIFSAAIPVATRVITPQESPVLCGFMPAQKVLKATLKGDYKNLAEAWQQAKTYAEQNNLDVSQTSFPFEVYVTDPAAVANPANWITHIYIPLKAQEL</sequence>
<feature type="transmembrane region" description="Helical" evidence="1">
    <location>
        <begin position="6"/>
        <end position="24"/>
    </location>
</feature>
<dbReference type="InterPro" id="IPR011256">
    <property type="entry name" value="Reg_factor_effector_dom_sf"/>
</dbReference>
<feature type="domain" description="AraC effector-binding" evidence="2">
    <location>
        <begin position="182"/>
        <end position="341"/>
    </location>
</feature>
<evidence type="ECO:0000256" key="1">
    <source>
        <dbReference type="SAM" id="Phobius"/>
    </source>
</evidence>
<dbReference type="RefSeq" id="WP_343768145.1">
    <property type="nucleotide sequence ID" value="NZ_BAAAFG010000016.1"/>
</dbReference>
<dbReference type="InterPro" id="IPR029442">
    <property type="entry name" value="GyrI-like"/>
</dbReference>
<gene>
    <name evidence="3" type="ORF">GCM10009117_24570</name>
</gene>
<keyword evidence="1" id="KW-0472">Membrane</keyword>
<evidence type="ECO:0000313" key="4">
    <source>
        <dbReference type="Proteomes" id="UP001500507"/>
    </source>
</evidence>
<proteinExistence type="predicted"/>
<protein>
    <recommendedName>
        <fullName evidence="2">AraC effector-binding domain-containing protein</fullName>
    </recommendedName>
</protein>
<keyword evidence="1" id="KW-1133">Transmembrane helix</keyword>
<comment type="caution">
    <text evidence="3">The sequence shown here is derived from an EMBL/GenBank/DDBJ whole genome shotgun (WGS) entry which is preliminary data.</text>
</comment>
<dbReference type="CDD" id="cd07818">
    <property type="entry name" value="SRPBCC_1"/>
    <property type="match status" value="1"/>
</dbReference>
<dbReference type="EMBL" id="BAAAFG010000016">
    <property type="protein sequence ID" value="GAA0873310.1"/>
    <property type="molecule type" value="Genomic_DNA"/>
</dbReference>
<dbReference type="Proteomes" id="UP001500507">
    <property type="component" value="Unassembled WGS sequence"/>
</dbReference>
<dbReference type="Gene3D" id="3.30.530.20">
    <property type="match status" value="1"/>
</dbReference>
<organism evidence="3 4">
    <name type="scientific">Gangjinia marincola</name>
    <dbReference type="NCBI Taxonomy" id="578463"/>
    <lineage>
        <taxon>Bacteria</taxon>
        <taxon>Pseudomonadati</taxon>
        <taxon>Bacteroidota</taxon>
        <taxon>Flavobacteriia</taxon>
        <taxon>Flavobacteriales</taxon>
        <taxon>Flavobacteriaceae</taxon>
        <taxon>Gangjinia</taxon>
    </lineage>
</organism>
<dbReference type="Gene3D" id="3.20.80.10">
    <property type="entry name" value="Regulatory factor, effector binding domain"/>
    <property type="match status" value="1"/>
</dbReference>
<dbReference type="Pfam" id="PF06445">
    <property type="entry name" value="GyrI-like"/>
    <property type="match status" value="1"/>
</dbReference>